<accession>A0A158R5H4</accession>
<dbReference type="Gene3D" id="1.20.58.900">
    <property type="match status" value="1"/>
</dbReference>
<dbReference type="PROSITE" id="PS50826">
    <property type="entry name" value="RUN"/>
    <property type="match status" value="1"/>
</dbReference>
<dbReference type="SMART" id="SM00064">
    <property type="entry name" value="FYVE"/>
    <property type="match status" value="1"/>
</dbReference>
<keyword evidence="1" id="KW-0479">Metal-binding</keyword>
<dbReference type="STRING" id="451379.A0A158R5H4"/>
<dbReference type="Proteomes" id="UP000046393">
    <property type="component" value="Unplaced"/>
</dbReference>
<name>A0A158R5H4_9BILA</name>
<dbReference type="Gene3D" id="3.30.40.10">
    <property type="entry name" value="Zinc/RING finger domain, C3HC4 (zinc finger)"/>
    <property type="match status" value="1"/>
</dbReference>
<evidence type="ECO:0000256" key="1">
    <source>
        <dbReference type="ARBA" id="ARBA00022723"/>
    </source>
</evidence>
<dbReference type="WBParaSite" id="SMUV_0000680701-mRNA-1">
    <property type="protein sequence ID" value="SMUV_0000680701-mRNA-1"/>
    <property type="gene ID" value="SMUV_0000680701"/>
</dbReference>
<dbReference type="InterPro" id="IPR004012">
    <property type="entry name" value="Run_dom"/>
</dbReference>
<evidence type="ECO:0000256" key="3">
    <source>
        <dbReference type="ARBA" id="ARBA00022833"/>
    </source>
</evidence>
<dbReference type="InterPro" id="IPR017455">
    <property type="entry name" value="Znf_FYVE-rel"/>
</dbReference>
<protein>
    <submittedName>
        <fullName evidence="10">FYVE-type domain-containing protein</fullName>
    </submittedName>
</protein>
<feature type="coiled-coil region" evidence="6">
    <location>
        <begin position="257"/>
        <end position="325"/>
    </location>
</feature>
<evidence type="ECO:0000259" key="7">
    <source>
        <dbReference type="PROSITE" id="PS50178"/>
    </source>
</evidence>
<dbReference type="InterPro" id="IPR011011">
    <property type="entry name" value="Znf_FYVE_PHD"/>
</dbReference>
<keyword evidence="9" id="KW-1185">Reference proteome</keyword>
<dbReference type="AlphaFoldDB" id="A0A158R5H4"/>
<reference evidence="10" key="1">
    <citation type="submission" date="2016-04" db="UniProtKB">
        <authorList>
            <consortium name="WormBaseParasite"/>
        </authorList>
    </citation>
    <scope>IDENTIFICATION</scope>
</reference>
<keyword evidence="2 5" id="KW-0863">Zinc-finger</keyword>
<dbReference type="Pfam" id="PF01363">
    <property type="entry name" value="FYVE"/>
    <property type="match status" value="1"/>
</dbReference>
<dbReference type="CDD" id="cd15721">
    <property type="entry name" value="FYVE_RUFY1_like"/>
    <property type="match status" value="1"/>
</dbReference>
<dbReference type="InterPro" id="IPR047335">
    <property type="entry name" value="RUFY1-3"/>
</dbReference>
<dbReference type="InterPro" id="IPR013083">
    <property type="entry name" value="Znf_RING/FYVE/PHD"/>
</dbReference>
<evidence type="ECO:0000313" key="9">
    <source>
        <dbReference type="Proteomes" id="UP000046393"/>
    </source>
</evidence>
<evidence type="ECO:0000256" key="5">
    <source>
        <dbReference type="PROSITE-ProRule" id="PRU00091"/>
    </source>
</evidence>
<evidence type="ECO:0000259" key="8">
    <source>
        <dbReference type="PROSITE" id="PS50826"/>
    </source>
</evidence>
<keyword evidence="3" id="KW-0862">Zinc</keyword>
<keyword evidence="4 6" id="KW-0175">Coiled coil</keyword>
<evidence type="ECO:0000256" key="4">
    <source>
        <dbReference type="ARBA" id="ARBA00023054"/>
    </source>
</evidence>
<dbReference type="PANTHER" id="PTHR45956">
    <property type="entry name" value="RUN AND FYVE DOMAIN-CONTAINING PROTEIN 2-LIKE PROTEIN"/>
    <property type="match status" value="1"/>
</dbReference>
<evidence type="ECO:0000256" key="2">
    <source>
        <dbReference type="ARBA" id="ARBA00022771"/>
    </source>
</evidence>
<dbReference type="Pfam" id="PF02759">
    <property type="entry name" value="RUN"/>
    <property type="match status" value="1"/>
</dbReference>
<dbReference type="InterPro" id="IPR000306">
    <property type="entry name" value="Znf_FYVE"/>
</dbReference>
<evidence type="ECO:0000256" key="6">
    <source>
        <dbReference type="SAM" id="Coils"/>
    </source>
</evidence>
<dbReference type="InterPro" id="IPR037213">
    <property type="entry name" value="Run_dom_sf"/>
</dbReference>
<dbReference type="GO" id="GO:0008270">
    <property type="term" value="F:zinc ion binding"/>
    <property type="evidence" value="ECO:0007669"/>
    <property type="project" value="UniProtKB-KW"/>
</dbReference>
<sequence>MDILDLFGLDTGTQLTQSQKKQKANERSNLLVISRIVLKGFLKASLKLRHRMLEGDIQQLCDLLVMLEKVLWHGFKSRYNILIRGIDTELWRCLTRISATSVEMNECVQCIINLENLVTPIARIRAFLRLAVMQKRLADYFQYISSSQILRDSFMKLVEENNDTINTLRKQLVDTKKVNENLYLEIRMAEEKCKLFENDLILTKERHVKDIEKCFKASEELKTKILEKDAEIKRNSSTMDMLKNEYINKTEEYMQTLNILSKKQEELNSANVALEKARKQNIQFAEKLKEIPILKHELAELNADLEQQSKKIADYENALEELGIHLSESGLRILELKEEFLPFSEAQWQDDSSVTDCKACGVTFSVSRRKHHCRCCGMIFCNTCSDGRIKLPSNPKPVRVCVSCYNLLRSRQNSSN</sequence>
<feature type="domain" description="FYVE-type" evidence="7">
    <location>
        <begin position="351"/>
        <end position="409"/>
    </location>
</feature>
<organism evidence="9 10">
    <name type="scientific">Syphacia muris</name>
    <dbReference type="NCBI Taxonomy" id="451379"/>
    <lineage>
        <taxon>Eukaryota</taxon>
        <taxon>Metazoa</taxon>
        <taxon>Ecdysozoa</taxon>
        <taxon>Nematoda</taxon>
        <taxon>Chromadorea</taxon>
        <taxon>Rhabditida</taxon>
        <taxon>Spirurina</taxon>
        <taxon>Oxyuridomorpha</taxon>
        <taxon>Oxyuroidea</taxon>
        <taxon>Oxyuridae</taxon>
        <taxon>Syphacia</taxon>
    </lineage>
</organism>
<evidence type="ECO:0000313" key="10">
    <source>
        <dbReference type="WBParaSite" id="SMUV_0000680701-mRNA-1"/>
    </source>
</evidence>
<dbReference type="SUPFAM" id="SSF57903">
    <property type="entry name" value="FYVE/PHD zinc finger"/>
    <property type="match status" value="1"/>
</dbReference>
<dbReference type="PANTHER" id="PTHR45956:SF6">
    <property type="entry name" value="RUN DOMAIN-CONTAINING PROTEIN"/>
    <property type="match status" value="1"/>
</dbReference>
<proteinExistence type="predicted"/>
<feature type="domain" description="RUN" evidence="8">
    <location>
        <begin position="54"/>
        <end position="189"/>
    </location>
</feature>
<dbReference type="PROSITE" id="PS50178">
    <property type="entry name" value="ZF_FYVE"/>
    <property type="match status" value="1"/>
</dbReference>
<dbReference type="SUPFAM" id="SSF140741">
    <property type="entry name" value="RUN domain-like"/>
    <property type="match status" value="1"/>
</dbReference>